<feature type="compositionally biased region" description="Basic and acidic residues" evidence="1">
    <location>
        <begin position="36"/>
        <end position="47"/>
    </location>
</feature>
<name>A0A318JRS8_9NOCA</name>
<dbReference type="EMBL" id="QJKF01000013">
    <property type="protein sequence ID" value="PXX58685.1"/>
    <property type="molecule type" value="Genomic_DNA"/>
</dbReference>
<gene>
    <name evidence="2" type="ORF">DFR70_11320</name>
</gene>
<sequence length="94" mass="9745">MGEELGSSSNTGKLVGLTCGRAETLTAAAGDELTRTARLTEDADGRNDNGSTTHLALPSPPRNRSAMLLKPNGTLAYRARSVIGDMTGIPTKTS</sequence>
<dbReference type="RefSeq" id="WP_040734455.1">
    <property type="nucleotide sequence ID" value="NZ_QJKF01000013.1"/>
</dbReference>
<protein>
    <submittedName>
        <fullName evidence="2">Uncharacterized protein</fullName>
    </submittedName>
</protein>
<accession>A0A318JRS8</accession>
<comment type="caution">
    <text evidence="2">The sequence shown here is derived from an EMBL/GenBank/DDBJ whole genome shotgun (WGS) entry which is preliminary data.</text>
</comment>
<evidence type="ECO:0000313" key="3">
    <source>
        <dbReference type="Proteomes" id="UP000247569"/>
    </source>
</evidence>
<keyword evidence="3" id="KW-1185">Reference proteome</keyword>
<dbReference type="AlphaFoldDB" id="A0A318JRS8"/>
<reference evidence="2 3" key="1">
    <citation type="submission" date="2018-05" db="EMBL/GenBank/DDBJ databases">
        <title>Genomic Encyclopedia of Type Strains, Phase IV (KMG-IV): sequencing the most valuable type-strain genomes for metagenomic binning, comparative biology and taxonomic classification.</title>
        <authorList>
            <person name="Goeker M."/>
        </authorList>
    </citation>
    <scope>NUCLEOTIDE SEQUENCE [LARGE SCALE GENOMIC DNA]</scope>
    <source>
        <strain evidence="2 3">DSM 44704</strain>
    </source>
</reference>
<evidence type="ECO:0000313" key="2">
    <source>
        <dbReference type="EMBL" id="PXX58685.1"/>
    </source>
</evidence>
<feature type="region of interest" description="Disordered" evidence="1">
    <location>
        <begin position="36"/>
        <end position="64"/>
    </location>
</feature>
<evidence type="ECO:0000256" key="1">
    <source>
        <dbReference type="SAM" id="MobiDB-lite"/>
    </source>
</evidence>
<organism evidence="2 3">
    <name type="scientific">Nocardia tenerifensis</name>
    <dbReference type="NCBI Taxonomy" id="228006"/>
    <lineage>
        <taxon>Bacteria</taxon>
        <taxon>Bacillati</taxon>
        <taxon>Actinomycetota</taxon>
        <taxon>Actinomycetes</taxon>
        <taxon>Mycobacteriales</taxon>
        <taxon>Nocardiaceae</taxon>
        <taxon>Nocardia</taxon>
    </lineage>
</organism>
<dbReference type="Proteomes" id="UP000247569">
    <property type="component" value="Unassembled WGS sequence"/>
</dbReference>
<proteinExistence type="predicted"/>